<dbReference type="AlphaFoldDB" id="A0A4C1WMP3"/>
<proteinExistence type="predicted"/>
<dbReference type="OrthoDB" id="6939261at2759"/>
<organism evidence="2 3">
    <name type="scientific">Eumeta variegata</name>
    <name type="common">Bagworm moth</name>
    <name type="synonym">Eumeta japonica</name>
    <dbReference type="NCBI Taxonomy" id="151549"/>
    <lineage>
        <taxon>Eukaryota</taxon>
        <taxon>Metazoa</taxon>
        <taxon>Ecdysozoa</taxon>
        <taxon>Arthropoda</taxon>
        <taxon>Hexapoda</taxon>
        <taxon>Insecta</taxon>
        <taxon>Pterygota</taxon>
        <taxon>Neoptera</taxon>
        <taxon>Endopterygota</taxon>
        <taxon>Lepidoptera</taxon>
        <taxon>Glossata</taxon>
        <taxon>Ditrysia</taxon>
        <taxon>Tineoidea</taxon>
        <taxon>Psychidae</taxon>
        <taxon>Oiketicinae</taxon>
        <taxon>Eumeta</taxon>
    </lineage>
</organism>
<keyword evidence="3" id="KW-1185">Reference proteome</keyword>
<feature type="region of interest" description="Disordered" evidence="1">
    <location>
        <begin position="63"/>
        <end position="100"/>
    </location>
</feature>
<name>A0A4C1WMP3_EUMVA</name>
<evidence type="ECO:0000256" key="1">
    <source>
        <dbReference type="SAM" id="MobiDB-lite"/>
    </source>
</evidence>
<sequence>MTFSMFPNKPITLLFMVGARRSALHHLPGCWYAHVRVHAVPRYQLCQKKDVVIVISDCEDSVTLDSHDNEDVDSDTRAPSSESEDENVAEPRQSSYYEKN</sequence>
<comment type="caution">
    <text evidence="2">The sequence shown here is derived from an EMBL/GenBank/DDBJ whole genome shotgun (WGS) entry which is preliminary data.</text>
</comment>
<evidence type="ECO:0000313" key="3">
    <source>
        <dbReference type="Proteomes" id="UP000299102"/>
    </source>
</evidence>
<accession>A0A4C1WMP3</accession>
<reference evidence="2 3" key="1">
    <citation type="journal article" date="2019" name="Commun. Biol.">
        <title>The bagworm genome reveals a unique fibroin gene that provides high tensile strength.</title>
        <authorList>
            <person name="Kono N."/>
            <person name="Nakamura H."/>
            <person name="Ohtoshi R."/>
            <person name="Tomita M."/>
            <person name="Numata K."/>
            <person name="Arakawa K."/>
        </authorList>
    </citation>
    <scope>NUCLEOTIDE SEQUENCE [LARGE SCALE GENOMIC DNA]</scope>
</reference>
<gene>
    <name evidence="2" type="ORF">EVAR_43927_1</name>
</gene>
<dbReference type="EMBL" id="BGZK01000608">
    <property type="protein sequence ID" value="GBP52726.1"/>
    <property type="molecule type" value="Genomic_DNA"/>
</dbReference>
<dbReference type="Proteomes" id="UP000299102">
    <property type="component" value="Unassembled WGS sequence"/>
</dbReference>
<protein>
    <submittedName>
        <fullName evidence="2">Uncharacterized protein</fullName>
    </submittedName>
</protein>
<evidence type="ECO:0000313" key="2">
    <source>
        <dbReference type="EMBL" id="GBP52726.1"/>
    </source>
</evidence>
<feature type="compositionally biased region" description="Acidic residues" evidence="1">
    <location>
        <begin position="63"/>
        <end position="73"/>
    </location>
</feature>